<dbReference type="SUPFAM" id="SSF48452">
    <property type="entry name" value="TPR-like"/>
    <property type="match status" value="1"/>
</dbReference>
<dbReference type="InterPro" id="IPR036388">
    <property type="entry name" value="WH-like_DNA-bd_sf"/>
</dbReference>
<dbReference type="RefSeq" id="WP_220208730.1">
    <property type="nucleotide sequence ID" value="NZ_BNJK01000002.1"/>
</dbReference>
<dbReference type="InterPro" id="IPR011990">
    <property type="entry name" value="TPR-like_helical_dom_sf"/>
</dbReference>
<keyword evidence="1" id="KW-0805">Transcription regulation</keyword>
<evidence type="ECO:0000313" key="5">
    <source>
        <dbReference type="EMBL" id="GHO97954.1"/>
    </source>
</evidence>
<comment type="caution">
    <text evidence="5">The sequence shown here is derived from an EMBL/GenBank/DDBJ whole genome shotgun (WGS) entry which is preliminary data.</text>
</comment>
<dbReference type="GO" id="GO:0003677">
    <property type="term" value="F:DNA binding"/>
    <property type="evidence" value="ECO:0007669"/>
    <property type="project" value="UniProtKB-KW"/>
</dbReference>
<keyword evidence="6" id="KW-1185">Reference proteome</keyword>
<dbReference type="CDD" id="cd06170">
    <property type="entry name" value="LuxR_C_like"/>
    <property type="match status" value="1"/>
</dbReference>
<dbReference type="SUPFAM" id="SSF46894">
    <property type="entry name" value="C-terminal effector domain of the bipartite response regulators"/>
    <property type="match status" value="1"/>
</dbReference>
<feature type="domain" description="HTH luxR-type" evidence="4">
    <location>
        <begin position="841"/>
        <end position="906"/>
    </location>
</feature>
<evidence type="ECO:0000256" key="1">
    <source>
        <dbReference type="ARBA" id="ARBA00023015"/>
    </source>
</evidence>
<keyword evidence="3" id="KW-0804">Transcription</keyword>
<dbReference type="Pfam" id="PF00196">
    <property type="entry name" value="GerE"/>
    <property type="match status" value="1"/>
</dbReference>
<dbReference type="Gene3D" id="1.25.40.10">
    <property type="entry name" value="Tetratricopeptide repeat domain"/>
    <property type="match status" value="1"/>
</dbReference>
<dbReference type="Pfam" id="PF25873">
    <property type="entry name" value="WHD_MalT"/>
    <property type="match status" value="1"/>
</dbReference>
<evidence type="ECO:0000259" key="4">
    <source>
        <dbReference type="PROSITE" id="PS50043"/>
    </source>
</evidence>
<accession>A0A8J3IU74</accession>
<dbReference type="Gene3D" id="3.40.50.300">
    <property type="entry name" value="P-loop containing nucleotide triphosphate hydrolases"/>
    <property type="match status" value="1"/>
</dbReference>
<dbReference type="InterPro" id="IPR059106">
    <property type="entry name" value="WHD_MalT"/>
</dbReference>
<keyword evidence="2" id="KW-0238">DNA-binding</keyword>
<dbReference type="InterPro" id="IPR041617">
    <property type="entry name" value="TPR_MalT"/>
</dbReference>
<dbReference type="PROSITE" id="PS50043">
    <property type="entry name" value="HTH_LUXR_2"/>
    <property type="match status" value="1"/>
</dbReference>
<evidence type="ECO:0000313" key="6">
    <source>
        <dbReference type="Proteomes" id="UP000597444"/>
    </source>
</evidence>
<dbReference type="InterPro" id="IPR016032">
    <property type="entry name" value="Sig_transdc_resp-reg_C-effctor"/>
</dbReference>
<protein>
    <submittedName>
        <fullName evidence="5">Helix-turn-helix transcriptional regulator</fullName>
    </submittedName>
</protein>
<dbReference type="PANTHER" id="PTHR44688">
    <property type="entry name" value="DNA-BINDING TRANSCRIPTIONAL ACTIVATOR DEVR_DOSR"/>
    <property type="match status" value="1"/>
</dbReference>
<evidence type="ECO:0000256" key="2">
    <source>
        <dbReference type="ARBA" id="ARBA00023125"/>
    </source>
</evidence>
<evidence type="ECO:0000256" key="3">
    <source>
        <dbReference type="ARBA" id="ARBA00023163"/>
    </source>
</evidence>
<organism evidence="5 6">
    <name type="scientific">Reticulibacter mediterranei</name>
    <dbReference type="NCBI Taxonomy" id="2778369"/>
    <lineage>
        <taxon>Bacteria</taxon>
        <taxon>Bacillati</taxon>
        <taxon>Chloroflexota</taxon>
        <taxon>Ktedonobacteria</taxon>
        <taxon>Ktedonobacterales</taxon>
        <taxon>Reticulibacteraceae</taxon>
        <taxon>Reticulibacter</taxon>
    </lineage>
</organism>
<dbReference type="InterPro" id="IPR000792">
    <property type="entry name" value="Tscrpt_reg_LuxR_C"/>
</dbReference>
<dbReference type="PRINTS" id="PR00038">
    <property type="entry name" value="HTHLUXR"/>
</dbReference>
<dbReference type="Pfam" id="PF17874">
    <property type="entry name" value="TPR_MalT"/>
    <property type="match status" value="1"/>
</dbReference>
<dbReference type="EMBL" id="BNJK01000002">
    <property type="protein sequence ID" value="GHO97954.1"/>
    <property type="molecule type" value="Genomic_DNA"/>
</dbReference>
<dbReference type="InterPro" id="IPR027417">
    <property type="entry name" value="P-loop_NTPase"/>
</dbReference>
<dbReference type="PROSITE" id="PS00622">
    <property type="entry name" value="HTH_LUXR_1"/>
    <property type="match status" value="1"/>
</dbReference>
<dbReference type="GO" id="GO:0006355">
    <property type="term" value="P:regulation of DNA-templated transcription"/>
    <property type="evidence" value="ECO:0007669"/>
    <property type="project" value="InterPro"/>
</dbReference>
<dbReference type="Gene3D" id="1.10.10.10">
    <property type="entry name" value="Winged helix-like DNA-binding domain superfamily/Winged helix DNA-binding domain"/>
    <property type="match status" value="1"/>
</dbReference>
<proteinExistence type="predicted"/>
<reference evidence="5" key="1">
    <citation type="submission" date="2020-10" db="EMBL/GenBank/DDBJ databases">
        <title>Taxonomic study of unclassified bacteria belonging to the class Ktedonobacteria.</title>
        <authorList>
            <person name="Yabe S."/>
            <person name="Wang C.M."/>
            <person name="Zheng Y."/>
            <person name="Sakai Y."/>
            <person name="Cavaletti L."/>
            <person name="Monciardini P."/>
            <person name="Donadio S."/>
        </authorList>
    </citation>
    <scope>NUCLEOTIDE SEQUENCE</scope>
    <source>
        <strain evidence="5">ID150040</strain>
    </source>
</reference>
<dbReference type="SUPFAM" id="SSF52540">
    <property type="entry name" value="P-loop containing nucleoside triphosphate hydrolases"/>
    <property type="match status" value="1"/>
</dbReference>
<dbReference type="Proteomes" id="UP000597444">
    <property type="component" value="Unassembled WGS sequence"/>
</dbReference>
<name>A0A8J3IU74_9CHLR</name>
<sequence>MQLQDTTTFILTSRLRVPRLPIQHIPRLRLLALLEQSAQRALTLVSAPAGSGKTTLLAEWSNATTLPVAWLSLETTENDPMRFLSYLLAALARLDQHIGGTVRMEQYPQNYEQALTALLNDIDSLLHVDVALILDDYHLITSDAIHAALHFLLDHLPPRLHLIIGTRVDPPLPLARLRAYNQLSEIRAQELRFVADEVEAFTHAMGFSLPQEVTNLLEQRTEGWIAGIQLLTLALRGHNDPLPFLHAFRGDHHFFLDYVREEILSQQSPDMLRFLLHTSILERLTGPLCDAVTGQADGHARLAALVQANLFVWTLDESGTWYRYHPLFAESLRAHLLNQEPELLPTLYQRAASWYEQRGWIEEACDYALLGGDQIHAVRLLKQLLPGSITEGKFHSLNKWLAQLSPEVIASSPELCVASTWTTCCYTSSPEETIAFMQEQIEEHGEDDATDWADLQRELELSQAWLALARNDIARTISLAQETLRSLPSPARPLDTMVAVRLKVTLSTAYYASGDLPAAERLLLDATRETGRFRSLNLFAAGKLAELYEMQGQLRKTGRLFRDMFQVLGQQNNQSPLLHGLLQTRRAALLYEWNRLEEAETMAQQAMEAGQSLRLPIPLFAMLNLWVLGRIALARSEDERVSTLLEQAQRALTSWPDPEQMPMIQGAIPAYGIPARLALLAGRLDLTTCTWEETREIHFDDPLKPPLSSWNYFDYVTLARLLLARGRSHAPSLIQAQTLLDRLREVCADYNGWLLEIQILSALVLQAQGKIRQALNTLGSHLELAETEGYARLLADEGQPMRHLLTQIAPYTAASSAYLQKLLDALRAPVEMPPTLQREEQADRTTTLTARELEVLHLLADGASNQQIAHQLVISLHTVKLHVKHIFNRLGVTNRTGAVARGRELGLI</sequence>
<dbReference type="SMART" id="SM00421">
    <property type="entry name" value="HTH_LUXR"/>
    <property type="match status" value="1"/>
</dbReference>
<gene>
    <name evidence="5" type="primary">malT_11</name>
    <name evidence="5" type="ORF">KSF_080020</name>
</gene>
<dbReference type="AlphaFoldDB" id="A0A8J3IU74"/>
<dbReference type="PANTHER" id="PTHR44688:SF16">
    <property type="entry name" value="DNA-BINDING TRANSCRIPTIONAL ACTIVATOR DEVR_DOSR"/>
    <property type="match status" value="1"/>
</dbReference>